<feature type="chain" id="PRO_5042541620" description="CS1 type fimbrial major subunit" evidence="1">
    <location>
        <begin position="26"/>
        <end position="173"/>
    </location>
</feature>
<dbReference type="EMBL" id="UGSJ01000001">
    <property type="protein sequence ID" value="SUA90028.1"/>
    <property type="molecule type" value="Genomic_DNA"/>
</dbReference>
<evidence type="ECO:0000256" key="1">
    <source>
        <dbReference type="SAM" id="SignalP"/>
    </source>
</evidence>
<reference evidence="2 3" key="1">
    <citation type="submission" date="2018-06" db="EMBL/GenBank/DDBJ databases">
        <authorList>
            <consortium name="Pathogen Informatics"/>
            <person name="Doyle S."/>
        </authorList>
    </citation>
    <scope>NUCLEOTIDE SEQUENCE [LARGE SCALE GENOMIC DNA]</scope>
    <source>
        <strain evidence="2 3">NCTC13159</strain>
    </source>
</reference>
<feature type="signal peptide" evidence="1">
    <location>
        <begin position="1"/>
        <end position="25"/>
    </location>
</feature>
<keyword evidence="1" id="KW-0732">Signal</keyword>
<evidence type="ECO:0008006" key="4">
    <source>
        <dbReference type="Google" id="ProtNLM"/>
    </source>
</evidence>
<dbReference type="RefSeq" id="WP_147284545.1">
    <property type="nucleotide sequence ID" value="NZ_CP010310.2"/>
</dbReference>
<name>A0AAJ4ZAY9_PANPU</name>
<gene>
    <name evidence="2" type="ORF">NCTC13159_01504</name>
</gene>
<dbReference type="Proteomes" id="UP000254589">
    <property type="component" value="Unassembled WGS sequence"/>
</dbReference>
<proteinExistence type="predicted"/>
<accession>A0AAJ4ZAY9</accession>
<protein>
    <recommendedName>
        <fullName evidence="4">CS1 type fimbrial major subunit</fullName>
    </recommendedName>
</protein>
<comment type="caution">
    <text evidence="2">The sequence shown here is derived from an EMBL/GenBank/DDBJ whole genome shotgun (WGS) entry which is preliminary data.</text>
</comment>
<evidence type="ECO:0000313" key="3">
    <source>
        <dbReference type="Proteomes" id="UP000254589"/>
    </source>
</evidence>
<sequence length="173" mass="18781">MKHSAVKIAMLALASASMFASPAHADHTNRKSFDIQLQAIVPFVPSFEVTPVNWNQAEAQNLTWDNTQKRFNDIALGIKVKSNVGNVSVRLADNHDPRTTHETDTDAYYALVPQVNGKVLTGTSTSIVNAVDAKQGKEIQLFISSKAQGKTESGAVPGKYTAQLPLVFETTIE</sequence>
<organism evidence="2 3">
    <name type="scientific">Pandoraea pulmonicola</name>
    <dbReference type="NCBI Taxonomy" id="93221"/>
    <lineage>
        <taxon>Bacteria</taxon>
        <taxon>Pseudomonadati</taxon>
        <taxon>Pseudomonadota</taxon>
        <taxon>Betaproteobacteria</taxon>
        <taxon>Burkholderiales</taxon>
        <taxon>Burkholderiaceae</taxon>
        <taxon>Pandoraea</taxon>
    </lineage>
</organism>
<dbReference type="Gene3D" id="2.60.40.2040">
    <property type="entry name" value="CFA/I fimbrial subunit E, pilin domain"/>
    <property type="match status" value="1"/>
</dbReference>
<dbReference type="AlphaFoldDB" id="A0AAJ4ZAY9"/>
<evidence type="ECO:0000313" key="2">
    <source>
        <dbReference type="EMBL" id="SUA90028.1"/>
    </source>
</evidence>